<dbReference type="EMBL" id="JAUTXU010000001">
    <property type="protein sequence ID" value="KAK3726024.1"/>
    <property type="molecule type" value="Genomic_DNA"/>
</dbReference>
<dbReference type="Proteomes" id="UP001281147">
    <property type="component" value="Unassembled WGS sequence"/>
</dbReference>
<gene>
    <name evidence="1" type="ORF">LTR37_000172</name>
</gene>
<organism evidence="1 2">
    <name type="scientific">Vermiconidia calcicola</name>
    <dbReference type="NCBI Taxonomy" id="1690605"/>
    <lineage>
        <taxon>Eukaryota</taxon>
        <taxon>Fungi</taxon>
        <taxon>Dikarya</taxon>
        <taxon>Ascomycota</taxon>
        <taxon>Pezizomycotina</taxon>
        <taxon>Dothideomycetes</taxon>
        <taxon>Dothideomycetidae</taxon>
        <taxon>Mycosphaerellales</taxon>
        <taxon>Extremaceae</taxon>
        <taxon>Vermiconidia</taxon>
    </lineage>
</organism>
<protein>
    <submittedName>
        <fullName evidence="1">Uncharacterized protein</fullName>
    </submittedName>
</protein>
<accession>A0ACC3P1T6</accession>
<keyword evidence="2" id="KW-1185">Reference proteome</keyword>
<name>A0ACC3P1T6_9PEZI</name>
<sequence>MSTSPPLTKLPPELQREVFAYLTSYADLKQLCLTCKSLRDSARAILYKTIILPTHKLAHVLQSFGTENTGLQYTRVLQIRQFSGWDQYDHSKSGGHLSDILQSFPRDSLHVYDLSTLNHVPLEIIYLLHSKQRQLRNLLLHSQTLSSSIRPWLALDELRNVNKVSLHIRFMTDCERGRDIIAKISNLEDVQVTAALDAQCTSDKIVSILFSRPTSTTAPNFQLNRLQFRRFDCKSLGETLASAMDMVKLEHLALVNCWNTSVLFESLDAGQINLKSLVDERCKSPADPWACSLEYLLRRFQGLRVLRITRGMNGDQDVCSWKAMQTHGNSLRSLFVDDAADYVNLYLDGPQGGRDMADFRKLCEECPSLEQLAIQPPPAKQGLATGDFGFQSFLSCLKNLPKLTALRLITYPTTLAEDSADEDDDDEVRVARELRTEKDMQQLADYVFSALSESCPRFKALVLDARESQQALKNGDQVQKFGFLRELRTDPFNRKRVDGFVIEPHMIKHHEPCAQIFEDTVLNTW</sequence>
<comment type="caution">
    <text evidence="1">The sequence shown here is derived from an EMBL/GenBank/DDBJ whole genome shotgun (WGS) entry which is preliminary data.</text>
</comment>
<proteinExistence type="predicted"/>
<reference evidence="1" key="1">
    <citation type="submission" date="2023-07" db="EMBL/GenBank/DDBJ databases">
        <title>Black Yeasts Isolated from many extreme environments.</title>
        <authorList>
            <person name="Coleine C."/>
            <person name="Stajich J.E."/>
            <person name="Selbmann L."/>
        </authorList>
    </citation>
    <scope>NUCLEOTIDE SEQUENCE</scope>
    <source>
        <strain evidence="1">CCFEE 5714</strain>
    </source>
</reference>
<evidence type="ECO:0000313" key="2">
    <source>
        <dbReference type="Proteomes" id="UP001281147"/>
    </source>
</evidence>
<evidence type="ECO:0000313" key="1">
    <source>
        <dbReference type="EMBL" id="KAK3726024.1"/>
    </source>
</evidence>